<organism evidence="2 3">
    <name type="scientific">Leptospira kmetyi</name>
    <dbReference type="NCBI Taxonomy" id="408139"/>
    <lineage>
        <taxon>Bacteria</taxon>
        <taxon>Pseudomonadati</taxon>
        <taxon>Spirochaetota</taxon>
        <taxon>Spirochaetia</taxon>
        <taxon>Leptospirales</taxon>
        <taxon>Leptospiraceae</taxon>
        <taxon>Leptospira</taxon>
    </lineage>
</organism>
<name>A0ABX4NBF4_9LEPT</name>
<proteinExistence type="predicted"/>
<gene>
    <name evidence="2" type="ORF">CH378_16220</name>
</gene>
<protein>
    <submittedName>
        <fullName evidence="2">Uncharacterized protein</fullName>
    </submittedName>
</protein>
<dbReference type="RefSeq" id="WP_100739048.1">
    <property type="nucleotide sequence ID" value="NZ_NPDO01000018.1"/>
</dbReference>
<feature type="region of interest" description="Disordered" evidence="1">
    <location>
        <begin position="41"/>
        <end position="61"/>
    </location>
</feature>
<comment type="caution">
    <text evidence="2">The sequence shown here is derived from an EMBL/GenBank/DDBJ whole genome shotgun (WGS) entry which is preliminary data.</text>
</comment>
<dbReference type="Proteomes" id="UP000231919">
    <property type="component" value="Unassembled WGS sequence"/>
</dbReference>
<evidence type="ECO:0000313" key="2">
    <source>
        <dbReference type="EMBL" id="PJZ28745.1"/>
    </source>
</evidence>
<evidence type="ECO:0000256" key="1">
    <source>
        <dbReference type="SAM" id="MobiDB-lite"/>
    </source>
</evidence>
<evidence type="ECO:0000313" key="3">
    <source>
        <dbReference type="Proteomes" id="UP000231919"/>
    </source>
</evidence>
<keyword evidence="3" id="KW-1185">Reference proteome</keyword>
<accession>A0ABX4NBF4</accession>
<dbReference type="EMBL" id="NPDP01000033">
    <property type="protein sequence ID" value="PJZ28745.1"/>
    <property type="molecule type" value="Genomic_DNA"/>
</dbReference>
<reference evidence="2 3" key="1">
    <citation type="submission" date="2017-07" db="EMBL/GenBank/DDBJ databases">
        <title>Leptospira spp. isolated from tropical soils.</title>
        <authorList>
            <person name="Thibeaux R."/>
            <person name="Iraola G."/>
            <person name="Ferres I."/>
            <person name="Bierque E."/>
            <person name="Girault D."/>
            <person name="Soupe-Gilbert M.-E."/>
            <person name="Picardeau M."/>
            <person name="Goarant C."/>
        </authorList>
    </citation>
    <scope>NUCLEOTIDE SEQUENCE [LARGE SCALE GENOMIC DNA]</scope>
    <source>
        <strain evidence="2 3">JW2-C-B1</strain>
    </source>
</reference>
<sequence>MKQNLIKVTKRLPDGKEVELLADSSQLEALSVHPDFQIPKIKESEPVSKTKNQIQEGEEVA</sequence>